<evidence type="ECO:0000259" key="1">
    <source>
        <dbReference type="Pfam" id="PF00291"/>
    </source>
</evidence>
<dbReference type="SUPFAM" id="SSF53686">
    <property type="entry name" value="Tryptophan synthase beta subunit-like PLP-dependent enzymes"/>
    <property type="match status" value="1"/>
</dbReference>
<dbReference type="EMBL" id="AUZX01011140">
    <property type="protein sequence ID" value="EQD44209.1"/>
    <property type="molecule type" value="Genomic_DNA"/>
</dbReference>
<name>T1AU63_9ZZZZ</name>
<reference evidence="2" key="2">
    <citation type="journal article" date="2014" name="ISME J.">
        <title>Microbial stratification in low pH oxic and suboxic macroscopic growths along an acid mine drainage.</title>
        <authorList>
            <person name="Mendez-Garcia C."/>
            <person name="Mesa V."/>
            <person name="Sprenger R.R."/>
            <person name="Richter M."/>
            <person name="Diez M.S."/>
            <person name="Solano J."/>
            <person name="Bargiela R."/>
            <person name="Golyshina O.V."/>
            <person name="Manteca A."/>
            <person name="Ramos J.L."/>
            <person name="Gallego J.R."/>
            <person name="Llorente I."/>
            <person name="Martins Dos Santos V.A."/>
            <person name="Jensen O.N."/>
            <person name="Pelaez A.I."/>
            <person name="Sanchez J."/>
            <person name="Ferrer M."/>
        </authorList>
    </citation>
    <scope>NUCLEOTIDE SEQUENCE</scope>
</reference>
<feature type="domain" description="Tryptophan synthase beta chain-like PALP" evidence="1">
    <location>
        <begin position="11"/>
        <end position="314"/>
    </location>
</feature>
<comment type="caution">
    <text evidence="2">The sequence shown here is derived from an EMBL/GenBank/DDBJ whole genome shotgun (WGS) entry which is preliminary data.</text>
</comment>
<dbReference type="AlphaFoldDB" id="T1AU63"/>
<dbReference type="PANTHER" id="PTHR10314">
    <property type="entry name" value="CYSTATHIONINE BETA-SYNTHASE"/>
    <property type="match status" value="1"/>
</dbReference>
<reference evidence="2" key="1">
    <citation type="submission" date="2013-08" db="EMBL/GenBank/DDBJ databases">
        <authorList>
            <person name="Mendez C."/>
            <person name="Richter M."/>
            <person name="Ferrer M."/>
            <person name="Sanchez J."/>
        </authorList>
    </citation>
    <scope>NUCLEOTIDE SEQUENCE</scope>
</reference>
<proteinExistence type="predicted"/>
<dbReference type="InterPro" id="IPR036052">
    <property type="entry name" value="TrpB-like_PALP_sf"/>
</dbReference>
<gene>
    <name evidence="2" type="ORF">B1A_15184</name>
</gene>
<protein>
    <submittedName>
        <fullName evidence="2">Threonine synthase</fullName>
    </submittedName>
</protein>
<dbReference type="NCBIfam" id="NF004996">
    <property type="entry name" value="PRK06381.1"/>
    <property type="match status" value="1"/>
</dbReference>
<dbReference type="Pfam" id="PF00291">
    <property type="entry name" value="PALP"/>
    <property type="match status" value="1"/>
</dbReference>
<sequence length="322" mass="35799">MEQVLEEEKPPGMTPFFRARNIENHLGLKKVFFKFEGASITGTQKDRISRLHIRRAKEQGYDTVAVGTCGNYGASVSYFAALEGIKSVIATPSFYSGARNQEIYENGAVVMELDLKYEELLDYMKDKTRDENWYDCSPGSSNSNLDILGYESIAIEIYKQLGHCPSYLAVPVGNGTTISGIFSGFKKLYRKGLTSSLPKLIASSTSLGNPVVNSWRRNLRRIQELDPLSITETHVNEPLVSYRPTDGQKALSAIIESRGVAHAVTDEEMLGFSRMIEKLEYIQVMPASSSAMAAANHILSKKQQDHDVVVVLTGRGDLWTTR</sequence>
<dbReference type="Gene3D" id="3.40.50.1100">
    <property type="match status" value="2"/>
</dbReference>
<organism evidence="2">
    <name type="scientific">mine drainage metagenome</name>
    <dbReference type="NCBI Taxonomy" id="410659"/>
    <lineage>
        <taxon>unclassified sequences</taxon>
        <taxon>metagenomes</taxon>
        <taxon>ecological metagenomes</taxon>
    </lineage>
</organism>
<accession>T1AU63</accession>
<evidence type="ECO:0000313" key="2">
    <source>
        <dbReference type="EMBL" id="EQD44209.1"/>
    </source>
</evidence>
<dbReference type="InterPro" id="IPR001926">
    <property type="entry name" value="TrpB-like_PALP"/>
</dbReference>
<dbReference type="InterPro" id="IPR050214">
    <property type="entry name" value="Cys_Synth/Cystath_Beta-Synth"/>
</dbReference>